<dbReference type="NCBIfam" id="TIGR00778">
    <property type="entry name" value="ahpD_dom"/>
    <property type="match status" value="1"/>
</dbReference>
<dbReference type="PANTHER" id="PTHR33930">
    <property type="entry name" value="ALKYL HYDROPEROXIDE REDUCTASE AHPD"/>
    <property type="match status" value="1"/>
</dbReference>
<dbReference type="InterPro" id="IPR004675">
    <property type="entry name" value="AhpD_core"/>
</dbReference>
<dbReference type="Pfam" id="PF02627">
    <property type="entry name" value="CMD"/>
    <property type="match status" value="1"/>
</dbReference>
<name>A0A433ZY28_MORMO</name>
<proteinExistence type="predicted"/>
<keyword evidence="2" id="KW-0575">Peroxidase</keyword>
<comment type="caution">
    <text evidence="2">The sequence shown here is derived from an EMBL/GenBank/DDBJ whole genome shotgun (WGS) entry which is preliminary data.</text>
</comment>
<protein>
    <submittedName>
        <fullName evidence="2">Alkylhydroperoxidase</fullName>
    </submittedName>
</protein>
<accession>A0A433ZY28</accession>
<dbReference type="SUPFAM" id="SSF69118">
    <property type="entry name" value="AhpD-like"/>
    <property type="match status" value="1"/>
</dbReference>
<dbReference type="EMBL" id="NRQY01000001">
    <property type="protein sequence ID" value="RUT67016.1"/>
    <property type="molecule type" value="Genomic_DNA"/>
</dbReference>
<dbReference type="RefSeq" id="WP_127377794.1">
    <property type="nucleotide sequence ID" value="NZ_JAQMZN010000005.1"/>
</dbReference>
<keyword evidence="2" id="KW-0560">Oxidoreductase</keyword>
<feature type="domain" description="Carboxymuconolactone decarboxylase-like" evidence="1">
    <location>
        <begin position="23"/>
        <end position="105"/>
    </location>
</feature>
<evidence type="ECO:0000259" key="1">
    <source>
        <dbReference type="Pfam" id="PF02627"/>
    </source>
</evidence>
<dbReference type="Gene3D" id="1.20.1290.10">
    <property type="entry name" value="AhpD-like"/>
    <property type="match status" value="1"/>
</dbReference>
<dbReference type="OrthoDB" id="1683318at2"/>
<evidence type="ECO:0000313" key="3">
    <source>
        <dbReference type="Proteomes" id="UP000286908"/>
    </source>
</evidence>
<organism evidence="2 3">
    <name type="scientific">Morganella morganii</name>
    <name type="common">Proteus morganii</name>
    <dbReference type="NCBI Taxonomy" id="582"/>
    <lineage>
        <taxon>Bacteria</taxon>
        <taxon>Pseudomonadati</taxon>
        <taxon>Pseudomonadota</taxon>
        <taxon>Gammaproteobacteria</taxon>
        <taxon>Enterobacterales</taxon>
        <taxon>Morganellaceae</taxon>
        <taxon>Morganella</taxon>
    </lineage>
</organism>
<evidence type="ECO:0000313" key="2">
    <source>
        <dbReference type="EMBL" id="RUT67016.1"/>
    </source>
</evidence>
<dbReference type="InterPro" id="IPR029032">
    <property type="entry name" value="AhpD-like"/>
</dbReference>
<sequence length="111" mass="11697">MSYYQEIMKEISGNMQDLSKDIPAVMKAFSGLVGASTADGALDKKTKELIMIGIAVANRCDGCIGFHTKTLVELGVTEQELAEALGVAVAMGGGPSVMYAANTLKAFKEFS</sequence>
<reference evidence="2 3" key="1">
    <citation type="submission" date="2017-08" db="EMBL/GenBank/DDBJ databases">
        <title>Draft genome sequence of pheromone producing symbiont Morganella morganii, of the female New Zealand grass grub Costelytra giveni.</title>
        <authorList>
            <person name="Laugraud A."/>
            <person name="Young S.D."/>
            <person name="Hurst M.H."/>
        </authorList>
    </citation>
    <scope>NUCLEOTIDE SEQUENCE [LARGE SCALE GENOMIC DNA]</scope>
    <source>
        <strain evidence="2 3">MMsCG</strain>
    </source>
</reference>
<gene>
    <name evidence="2" type="ORF">CKG00_11965</name>
</gene>
<dbReference type="PANTHER" id="PTHR33930:SF2">
    <property type="entry name" value="BLR3452 PROTEIN"/>
    <property type="match status" value="1"/>
</dbReference>
<dbReference type="AlphaFoldDB" id="A0A433ZY28"/>
<dbReference type="GO" id="GO:0051920">
    <property type="term" value="F:peroxiredoxin activity"/>
    <property type="evidence" value="ECO:0007669"/>
    <property type="project" value="InterPro"/>
</dbReference>
<dbReference type="Proteomes" id="UP000286908">
    <property type="component" value="Unassembled WGS sequence"/>
</dbReference>
<dbReference type="InterPro" id="IPR003779">
    <property type="entry name" value="CMD-like"/>
</dbReference>